<evidence type="ECO:0000313" key="1">
    <source>
        <dbReference type="EMBL" id="TFK63587.1"/>
    </source>
</evidence>
<evidence type="ECO:0000313" key="2">
    <source>
        <dbReference type="Proteomes" id="UP000308600"/>
    </source>
</evidence>
<reference evidence="1 2" key="1">
    <citation type="journal article" date="2019" name="Nat. Ecol. Evol.">
        <title>Megaphylogeny resolves global patterns of mushroom evolution.</title>
        <authorList>
            <person name="Varga T."/>
            <person name="Krizsan K."/>
            <person name="Foldi C."/>
            <person name="Dima B."/>
            <person name="Sanchez-Garcia M."/>
            <person name="Sanchez-Ramirez S."/>
            <person name="Szollosi G.J."/>
            <person name="Szarkandi J.G."/>
            <person name="Papp V."/>
            <person name="Albert L."/>
            <person name="Andreopoulos W."/>
            <person name="Angelini C."/>
            <person name="Antonin V."/>
            <person name="Barry K.W."/>
            <person name="Bougher N.L."/>
            <person name="Buchanan P."/>
            <person name="Buyck B."/>
            <person name="Bense V."/>
            <person name="Catcheside P."/>
            <person name="Chovatia M."/>
            <person name="Cooper J."/>
            <person name="Damon W."/>
            <person name="Desjardin D."/>
            <person name="Finy P."/>
            <person name="Geml J."/>
            <person name="Haridas S."/>
            <person name="Hughes K."/>
            <person name="Justo A."/>
            <person name="Karasinski D."/>
            <person name="Kautmanova I."/>
            <person name="Kiss B."/>
            <person name="Kocsube S."/>
            <person name="Kotiranta H."/>
            <person name="LaButti K.M."/>
            <person name="Lechner B.E."/>
            <person name="Liimatainen K."/>
            <person name="Lipzen A."/>
            <person name="Lukacs Z."/>
            <person name="Mihaltcheva S."/>
            <person name="Morgado L.N."/>
            <person name="Niskanen T."/>
            <person name="Noordeloos M.E."/>
            <person name="Ohm R.A."/>
            <person name="Ortiz-Santana B."/>
            <person name="Ovrebo C."/>
            <person name="Racz N."/>
            <person name="Riley R."/>
            <person name="Savchenko A."/>
            <person name="Shiryaev A."/>
            <person name="Soop K."/>
            <person name="Spirin V."/>
            <person name="Szebenyi C."/>
            <person name="Tomsovsky M."/>
            <person name="Tulloss R.E."/>
            <person name="Uehling J."/>
            <person name="Grigoriev I.V."/>
            <person name="Vagvolgyi C."/>
            <person name="Papp T."/>
            <person name="Martin F.M."/>
            <person name="Miettinen O."/>
            <person name="Hibbett D.S."/>
            <person name="Nagy L.G."/>
        </authorList>
    </citation>
    <scope>NUCLEOTIDE SEQUENCE [LARGE SCALE GENOMIC DNA]</scope>
    <source>
        <strain evidence="1 2">NL-1719</strain>
    </source>
</reference>
<dbReference type="EMBL" id="ML208515">
    <property type="protein sequence ID" value="TFK63587.1"/>
    <property type="molecule type" value="Genomic_DNA"/>
</dbReference>
<gene>
    <name evidence="1" type="ORF">BDN72DRAFT_309435</name>
</gene>
<keyword evidence="2" id="KW-1185">Reference proteome</keyword>
<name>A0ACD3ACY0_9AGAR</name>
<sequence>MSAPGLPDEPVHLPHLAVLSATESPSEVFSEFLGCFDIPQAFINIICPERYEMGFGFDDLLLKLGNYLSDIDFTLRHIEYYRHRPEVTLKIASGPLQHRHSIQFRWFEESFLLNLEYICDNVDALSIENIESLSTDHLLFPTKFSTLTQLRTVTLHEHTTVFETFIPDIRFRYSRDSNIGPFLSLRKLIISKIHFETKHLEQLHSILVTRRDEGAGLEVLEFINCPGVNKDQFTDVVDHRSCSMTVLYHSA</sequence>
<proteinExistence type="predicted"/>
<dbReference type="Proteomes" id="UP000308600">
    <property type="component" value="Unassembled WGS sequence"/>
</dbReference>
<accession>A0ACD3ACY0</accession>
<organism evidence="1 2">
    <name type="scientific">Pluteus cervinus</name>
    <dbReference type="NCBI Taxonomy" id="181527"/>
    <lineage>
        <taxon>Eukaryota</taxon>
        <taxon>Fungi</taxon>
        <taxon>Dikarya</taxon>
        <taxon>Basidiomycota</taxon>
        <taxon>Agaricomycotina</taxon>
        <taxon>Agaricomycetes</taxon>
        <taxon>Agaricomycetidae</taxon>
        <taxon>Agaricales</taxon>
        <taxon>Pluteineae</taxon>
        <taxon>Pluteaceae</taxon>
        <taxon>Pluteus</taxon>
    </lineage>
</organism>
<protein>
    <submittedName>
        <fullName evidence="1">Uncharacterized protein</fullName>
    </submittedName>
</protein>